<keyword evidence="2 5" id="KW-0812">Transmembrane</keyword>
<evidence type="ECO:0000256" key="3">
    <source>
        <dbReference type="ARBA" id="ARBA00022989"/>
    </source>
</evidence>
<organism evidence="7 8">
    <name type="scientific">Caenorhabditis elegans</name>
    <dbReference type="NCBI Taxonomy" id="6239"/>
    <lineage>
        <taxon>Eukaryota</taxon>
        <taxon>Metazoa</taxon>
        <taxon>Ecdysozoa</taxon>
        <taxon>Nematoda</taxon>
        <taxon>Chromadorea</taxon>
        <taxon>Rhabditida</taxon>
        <taxon>Rhabditina</taxon>
        <taxon>Rhabditomorpha</taxon>
        <taxon>Rhabditoidea</taxon>
        <taxon>Rhabditidae</taxon>
        <taxon>Peloderinae</taxon>
        <taxon>Caenorhabditis</taxon>
    </lineage>
</organism>
<dbReference type="AGR" id="WB:WBGene00008342"/>
<dbReference type="WormBase" id="C56A3.3b">
    <property type="protein sequence ID" value="CE45452"/>
    <property type="gene ID" value="WBGene00008342"/>
    <property type="gene designation" value="frpr-5"/>
</dbReference>
<keyword evidence="8" id="KW-1185">Reference proteome</keyword>
<dbReference type="GO" id="GO:0004930">
    <property type="term" value="F:G protein-coupled receptor activity"/>
    <property type="evidence" value="ECO:0007669"/>
    <property type="project" value="InterPro"/>
</dbReference>
<dbReference type="Proteomes" id="UP000001940">
    <property type="component" value="Chromosome V"/>
</dbReference>
<feature type="transmembrane region" description="Helical" evidence="5">
    <location>
        <begin position="88"/>
        <end position="109"/>
    </location>
</feature>
<dbReference type="EMBL" id="BX284605">
    <property type="protein sequence ID" value="CAR81367.2"/>
    <property type="molecule type" value="Genomic_DNA"/>
</dbReference>
<dbReference type="STRING" id="6239.C56A3.3b.1"/>
<dbReference type="InterPro" id="IPR000276">
    <property type="entry name" value="GPCR_Rhodpsn"/>
</dbReference>
<keyword evidence="4 5" id="KW-0472">Membrane</keyword>
<dbReference type="PANTHER" id="PTHR47632">
    <property type="entry name" value="FMRFAMIDE PEPTIDE RECEPTOR FAMILY-RELATED"/>
    <property type="match status" value="1"/>
</dbReference>
<dbReference type="AlphaFoldDB" id="D0FY26"/>
<evidence type="ECO:0000313" key="8">
    <source>
        <dbReference type="Proteomes" id="UP000001940"/>
    </source>
</evidence>
<dbReference type="PaxDb" id="6239-C56A3.3b"/>
<feature type="transmembrane region" description="Helical" evidence="5">
    <location>
        <begin position="134"/>
        <end position="158"/>
    </location>
</feature>
<dbReference type="CDD" id="cd14978">
    <property type="entry name" value="7tmA_FMRFamide_R-like"/>
    <property type="match status" value="1"/>
</dbReference>
<feature type="transmembrane region" description="Helical" evidence="5">
    <location>
        <begin position="224"/>
        <end position="247"/>
    </location>
</feature>
<sequence>MNRTATILEGMIPLIPDIMILEWEGSENSTECLCSDIQRDDYSPFFEWANYLTIILALPVLSVFGVLTNIINVFLYTRKRLQNSANTYLLFLACSDFMVIVTGLFIFWIDSARSYIPELTQAPYTTVYTLPFGYMAQTCSIYFTVAAAVDCFVNVCWAKQAKHYCTVRRAKQICISIVVVSIMYNSLRFPQFNLRKCFNDITKEQVIEICPTSLFVTINSVYNIYMYMVLMTLLPFFFLLCINAIIVKRQSKAKTDESAPKNEGTSDDTITMIMVVILFLACNTLALVVNFIENFTEPSPVLLNFLSDTSNFLVVFNSSVNCIIYFIFNTDYRDVFLIYWKKLKRVLIEEYCCCCVPAGSRNYSAYQPVSTRLVIEKSQNGSSSTKLILPSLDLNRSDQASFAESESAASPIWQPLTTRNLPNVDWPNIDDDIDSGWDDGSQMKMQISSRTPKRWLAEVNIVDVESSNGRHPRIYVRPLNQLPNNETISITAL</sequence>
<feature type="domain" description="G-protein coupled receptors family 1 profile" evidence="6">
    <location>
        <begin position="68"/>
        <end position="325"/>
    </location>
</feature>
<dbReference type="GeneID" id="183856"/>
<evidence type="ECO:0000256" key="4">
    <source>
        <dbReference type="ARBA" id="ARBA00023136"/>
    </source>
</evidence>
<dbReference type="InterPro" id="IPR017452">
    <property type="entry name" value="GPCR_Rhodpsn_7TM"/>
</dbReference>
<dbReference type="SUPFAM" id="SSF81321">
    <property type="entry name" value="Family A G protein-coupled receptor-like"/>
    <property type="match status" value="1"/>
</dbReference>
<evidence type="ECO:0000256" key="2">
    <source>
        <dbReference type="ARBA" id="ARBA00022692"/>
    </source>
</evidence>
<evidence type="ECO:0000256" key="5">
    <source>
        <dbReference type="SAM" id="Phobius"/>
    </source>
</evidence>
<dbReference type="eggNOG" id="ENOG502RZ8T">
    <property type="taxonomic scope" value="Eukaryota"/>
</dbReference>
<dbReference type="OrthoDB" id="10011262at2759"/>
<name>D0FY26_CAEEL</name>
<dbReference type="CTD" id="183856"/>
<feature type="transmembrane region" description="Helical" evidence="5">
    <location>
        <begin position="51"/>
        <end position="76"/>
    </location>
</feature>
<dbReference type="GO" id="GO:0016020">
    <property type="term" value="C:membrane"/>
    <property type="evidence" value="ECO:0007669"/>
    <property type="project" value="UniProtKB-SubCell"/>
</dbReference>
<dbReference type="SMR" id="D0FY26"/>
<keyword evidence="3 5" id="KW-1133">Transmembrane helix</keyword>
<evidence type="ECO:0000259" key="6">
    <source>
        <dbReference type="PROSITE" id="PS50262"/>
    </source>
</evidence>
<dbReference type="PRINTS" id="PR00237">
    <property type="entry name" value="GPCRRHODOPSN"/>
</dbReference>
<dbReference type="Gene3D" id="1.20.1070.10">
    <property type="entry name" value="Rhodopsin 7-helix transmembrane proteins"/>
    <property type="match status" value="1"/>
</dbReference>
<feature type="transmembrane region" description="Helical" evidence="5">
    <location>
        <begin position="312"/>
        <end position="332"/>
    </location>
</feature>
<proteinExistence type="predicted"/>
<dbReference type="PROSITE" id="PS50262">
    <property type="entry name" value="G_PROTEIN_RECEP_F1_2"/>
    <property type="match status" value="1"/>
</dbReference>
<dbReference type="InterPro" id="IPR053326">
    <property type="entry name" value="GPCR1-like"/>
</dbReference>
<accession>D0FY26</accession>
<dbReference type="PANTHER" id="PTHR47632:SF4">
    <property type="entry name" value="G-PROTEIN COUPLED RECEPTORS FAMILY 1 PROFILE DOMAIN-CONTAINING PROTEIN"/>
    <property type="match status" value="1"/>
</dbReference>
<dbReference type="PhylomeDB" id="D0FY26"/>
<keyword evidence="7" id="KW-0675">Receptor</keyword>
<protein>
    <submittedName>
        <fullName evidence="7">G-protein coupled receptors family 1 profile domain-containing protein</fullName>
    </submittedName>
</protein>
<gene>
    <name evidence="7 9" type="primary">frpr-5</name>
    <name evidence="9" type="ORF">C56A3.3</name>
    <name evidence="7" type="ORF">CELE_C56A3.3</name>
</gene>
<dbReference type="RefSeq" id="NP_001367201.1">
    <property type="nucleotide sequence ID" value="NM_001380805.1"/>
</dbReference>
<dbReference type="ExpressionAtlas" id="D0FY26">
    <property type="expression patterns" value="baseline and differential"/>
</dbReference>
<evidence type="ECO:0000313" key="7">
    <source>
        <dbReference type="EMBL" id="CAR81367.2"/>
    </source>
</evidence>
<dbReference type="OMA" id="WEGSENS"/>
<feature type="transmembrane region" description="Helical" evidence="5">
    <location>
        <begin position="170"/>
        <end position="187"/>
    </location>
</feature>
<dbReference type="Pfam" id="PF00001">
    <property type="entry name" value="7tm_1"/>
    <property type="match status" value="1"/>
</dbReference>
<evidence type="ECO:0000313" key="9">
    <source>
        <dbReference type="WormBase" id="C56A3.3b"/>
    </source>
</evidence>
<evidence type="ECO:0000256" key="1">
    <source>
        <dbReference type="ARBA" id="ARBA00004370"/>
    </source>
</evidence>
<dbReference type="FunCoup" id="D0FY26">
    <property type="interactions" value="4"/>
</dbReference>
<feature type="transmembrane region" description="Helical" evidence="5">
    <location>
        <begin position="268"/>
        <end position="292"/>
    </location>
</feature>
<dbReference type="SMART" id="SM01381">
    <property type="entry name" value="7TM_GPCR_Srsx"/>
    <property type="match status" value="1"/>
</dbReference>
<dbReference type="InParanoid" id="D0FY26"/>
<reference evidence="7 8" key="1">
    <citation type="journal article" date="1998" name="Science">
        <title>Genome sequence of the nematode C. elegans: a platform for investigating biology.</title>
        <authorList>
            <consortium name="The C. elegans sequencing consortium"/>
            <person name="Sulson J.E."/>
            <person name="Waterston R."/>
        </authorList>
    </citation>
    <scope>NUCLEOTIDE SEQUENCE [LARGE SCALE GENOMIC DNA]</scope>
    <source>
        <strain evidence="7 8">Bristol N2</strain>
    </source>
</reference>
<comment type="subcellular location">
    <subcellularLocation>
        <location evidence="1">Membrane</location>
    </subcellularLocation>
</comment>